<reference evidence="1 2" key="1">
    <citation type="journal article" date="2019" name="Commun. Biol.">
        <title>The bagworm genome reveals a unique fibroin gene that provides high tensile strength.</title>
        <authorList>
            <person name="Kono N."/>
            <person name="Nakamura H."/>
            <person name="Ohtoshi R."/>
            <person name="Tomita M."/>
            <person name="Numata K."/>
            <person name="Arakawa K."/>
        </authorList>
    </citation>
    <scope>NUCLEOTIDE SEQUENCE [LARGE SCALE GENOMIC DNA]</scope>
</reference>
<gene>
    <name evidence="1" type="ORF">EVAR_62113_1</name>
</gene>
<comment type="caution">
    <text evidence="1">The sequence shown here is derived from an EMBL/GenBank/DDBJ whole genome shotgun (WGS) entry which is preliminary data.</text>
</comment>
<evidence type="ECO:0000313" key="2">
    <source>
        <dbReference type="Proteomes" id="UP000299102"/>
    </source>
</evidence>
<organism evidence="1 2">
    <name type="scientific">Eumeta variegata</name>
    <name type="common">Bagworm moth</name>
    <name type="synonym">Eumeta japonica</name>
    <dbReference type="NCBI Taxonomy" id="151549"/>
    <lineage>
        <taxon>Eukaryota</taxon>
        <taxon>Metazoa</taxon>
        <taxon>Ecdysozoa</taxon>
        <taxon>Arthropoda</taxon>
        <taxon>Hexapoda</taxon>
        <taxon>Insecta</taxon>
        <taxon>Pterygota</taxon>
        <taxon>Neoptera</taxon>
        <taxon>Endopterygota</taxon>
        <taxon>Lepidoptera</taxon>
        <taxon>Glossata</taxon>
        <taxon>Ditrysia</taxon>
        <taxon>Tineoidea</taxon>
        <taxon>Psychidae</taxon>
        <taxon>Oiketicinae</taxon>
        <taxon>Eumeta</taxon>
    </lineage>
</organism>
<evidence type="ECO:0000313" key="1">
    <source>
        <dbReference type="EMBL" id="GBP82694.1"/>
    </source>
</evidence>
<protein>
    <submittedName>
        <fullName evidence="1">Uncharacterized protein</fullName>
    </submittedName>
</protein>
<dbReference type="EMBL" id="BGZK01001580">
    <property type="protein sequence ID" value="GBP82694.1"/>
    <property type="molecule type" value="Genomic_DNA"/>
</dbReference>
<name>A0A4C1Z6K4_EUMVA</name>
<sequence>MNPAWGHPSTSLLNGDRNKIIPHCPKCFQTSDENKSRLRARFDDFPEYRTQFVEAYEALLATLNDPKPKREALLTKVDADFLRIIELADSIKLAFNHFGCGKESERTAGPSSSSVNSAVSEGLISCLPTLSLTQFSG</sequence>
<dbReference type="Proteomes" id="UP000299102">
    <property type="component" value="Unassembled WGS sequence"/>
</dbReference>
<proteinExistence type="predicted"/>
<accession>A0A4C1Z6K4</accession>
<dbReference type="AlphaFoldDB" id="A0A4C1Z6K4"/>
<keyword evidence="2" id="KW-1185">Reference proteome</keyword>